<feature type="binding site" evidence="7">
    <location>
        <position position="17"/>
    </location>
    <ligand>
        <name>Mg(2+)</name>
        <dbReference type="ChEBI" id="CHEBI:18420"/>
    </ligand>
</feature>
<keyword evidence="3 7" id="KW-0547">Nucleotide-binding</keyword>
<evidence type="ECO:0000256" key="5">
    <source>
        <dbReference type="ARBA" id="ARBA00022840"/>
    </source>
</evidence>
<evidence type="ECO:0000256" key="1">
    <source>
        <dbReference type="ARBA" id="ARBA00022605"/>
    </source>
</evidence>
<name>A0A4Q0I2D5_9FIRM</name>
<keyword evidence="1 7" id="KW-0028">Amino-acid biosynthesis</keyword>
<dbReference type="AlphaFoldDB" id="A0A4Q0I2D5"/>
<dbReference type="GO" id="GO:0008652">
    <property type="term" value="P:amino acid biosynthetic process"/>
    <property type="evidence" value="ECO:0007669"/>
    <property type="project" value="UniProtKB-KW"/>
</dbReference>
<evidence type="ECO:0000256" key="6">
    <source>
        <dbReference type="ARBA" id="ARBA00023141"/>
    </source>
</evidence>
<protein>
    <recommendedName>
        <fullName evidence="7">Shikimate kinase</fullName>
        <shortName evidence="7">SK</shortName>
        <ecNumber evidence="7">2.7.1.71</ecNumber>
    </recommendedName>
</protein>
<evidence type="ECO:0000313" key="8">
    <source>
        <dbReference type="EMBL" id="RXE58346.1"/>
    </source>
</evidence>
<dbReference type="RefSeq" id="WP_069193751.1">
    <property type="nucleotide sequence ID" value="NZ_RLII01000020.1"/>
</dbReference>
<comment type="similarity">
    <text evidence="7">Belongs to the shikimate kinase family.</text>
</comment>
<keyword evidence="4 7" id="KW-0418">Kinase</keyword>
<comment type="subunit">
    <text evidence="7">Monomer.</text>
</comment>
<accession>A0A4Q0I2D5</accession>
<reference evidence="9" key="1">
    <citation type="submission" date="2018-11" db="EMBL/GenBank/DDBJ databases">
        <title>Genome sequencing of a novel mesophilic and cellulolytic organism within the genus Hungateiclostridium.</title>
        <authorList>
            <person name="Rettenmaier R."/>
            <person name="Liebl W."/>
            <person name="Zverlov V."/>
        </authorList>
    </citation>
    <scope>NUCLEOTIDE SEQUENCE [LARGE SCALE GENOMIC DNA]</scope>
    <source>
        <strain evidence="9">N2K1</strain>
    </source>
</reference>
<feature type="binding site" evidence="7">
    <location>
        <position position="80"/>
    </location>
    <ligand>
        <name>substrate</name>
    </ligand>
</feature>
<dbReference type="SUPFAM" id="SSF52540">
    <property type="entry name" value="P-loop containing nucleoside triphosphate hydrolases"/>
    <property type="match status" value="1"/>
</dbReference>
<evidence type="ECO:0000256" key="2">
    <source>
        <dbReference type="ARBA" id="ARBA00022679"/>
    </source>
</evidence>
<feature type="binding site" evidence="7">
    <location>
        <begin position="13"/>
        <end position="18"/>
    </location>
    <ligand>
        <name>ATP</name>
        <dbReference type="ChEBI" id="CHEBI:30616"/>
    </ligand>
</feature>
<comment type="subcellular location">
    <subcellularLocation>
        <location evidence="7">Cytoplasm</location>
    </subcellularLocation>
</comment>
<dbReference type="InterPro" id="IPR027417">
    <property type="entry name" value="P-loop_NTPase"/>
</dbReference>
<dbReference type="GO" id="GO:0009423">
    <property type="term" value="P:chorismate biosynthetic process"/>
    <property type="evidence" value="ECO:0007669"/>
    <property type="project" value="UniProtKB-UniRule"/>
</dbReference>
<feature type="binding site" evidence="7">
    <location>
        <position position="35"/>
    </location>
    <ligand>
        <name>substrate</name>
    </ligand>
</feature>
<dbReference type="Proteomes" id="UP000289166">
    <property type="component" value="Unassembled WGS sequence"/>
</dbReference>
<dbReference type="GO" id="GO:0004765">
    <property type="term" value="F:shikimate kinase activity"/>
    <property type="evidence" value="ECO:0007669"/>
    <property type="project" value="UniProtKB-UniRule"/>
</dbReference>
<gene>
    <name evidence="7" type="primary">aroK</name>
    <name evidence="8" type="ORF">EFD62_12980</name>
</gene>
<keyword evidence="9" id="KW-1185">Reference proteome</keyword>
<organism evidence="8 9">
    <name type="scientific">Acetivibrio mesophilus</name>
    <dbReference type="NCBI Taxonomy" id="2487273"/>
    <lineage>
        <taxon>Bacteria</taxon>
        <taxon>Bacillati</taxon>
        <taxon>Bacillota</taxon>
        <taxon>Clostridia</taxon>
        <taxon>Eubacteriales</taxon>
        <taxon>Oscillospiraceae</taxon>
        <taxon>Acetivibrio</taxon>
    </lineage>
</organism>
<dbReference type="InterPro" id="IPR000623">
    <property type="entry name" value="Shikimate_kinase/TSH1"/>
</dbReference>
<dbReference type="GO" id="GO:0009073">
    <property type="term" value="P:aromatic amino acid family biosynthetic process"/>
    <property type="evidence" value="ECO:0007669"/>
    <property type="project" value="UniProtKB-KW"/>
</dbReference>
<proteinExistence type="inferred from homology"/>
<dbReference type="PANTHER" id="PTHR21087:SF16">
    <property type="entry name" value="SHIKIMATE KINASE 1, CHLOROPLASTIC"/>
    <property type="match status" value="1"/>
</dbReference>
<keyword evidence="7" id="KW-0460">Magnesium</keyword>
<dbReference type="HAMAP" id="MF_00109">
    <property type="entry name" value="Shikimate_kinase"/>
    <property type="match status" value="1"/>
</dbReference>
<dbReference type="InterPro" id="IPR031322">
    <property type="entry name" value="Shikimate/glucono_kinase"/>
</dbReference>
<evidence type="ECO:0000256" key="4">
    <source>
        <dbReference type="ARBA" id="ARBA00022777"/>
    </source>
</evidence>
<evidence type="ECO:0000256" key="7">
    <source>
        <dbReference type="HAMAP-Rule" id="MF_00109"/>
    </source>
</evidence>
<keyword evidence="2 7" id="KW-0808">Transferase</keyword>
<comment type="caution">
    <text evidence="8">The sequence shown here is derived from an EMBL/GenBank/DDBJ whole genome shotgun (WGS) entry which is preliminary data.</text>
</comment>
<dbReference type="UniPathway" id="UPA00053">
    <property type="reaction ID" value="UER00088"/>
</dbReference>
<dbReference type="EC" id="2.7.1.71" evidence="7"/>
<sequence length="170" mass="19300">MKKGNIVLIGMPSSGKTTIGEPLAKTLGMGFVDTDKIIMDKEKRQLRDIVNQDGLEKFLEIQQSALMSLDVNNHVISTGGSVVYNESAMEYLKKNSIVVYLKLEFDEIKKRLSSGRRLARDNNKSFEDTYRERVPLYEKYADITIDCSSKSVLSIVEEIKDVYESKYMGI</sequence>
<dbReference type="Pfam" id="PF01202">
    <property type="entry name" value="SKI"/>
    <property type="match status" value="1"/>
</dbReference>
<evidence type="ECO:0000256" key="3">
    <source>
        <dbReference type="ARBA" id="ARBA00022741"/>
    </source>
</evidence>
<evidence type="ECO:0000313" key="9">
    <source>
        <dbReference type="Proteomes" id="UP000289166"/>
    </source>
</evidence>
<dbReference type="GO" id="GO:0005829">
    <property type="term" value="C:cytosol"/>
    <property type="evidence" value="ECO:0007669"/>
    <property type="project" value="TreeGrafter"/>
</dbReference>
<comment type="function">
    <text evidence="7">Catalyzes the specific phosphorylation of the 3-hydroxyl group of shikimic acid using ATP as a cosubstrate.</text>
</comment>
<dbReference type="PRINTS" id="PR01100">
    <property type="entry name" value="SHIKIMTKNASE"/>
</dbReference>
<feature type="binding site" evidence="7">
    <location>
        <position position="133"/>
    </location>
    <ligand>
        <name>substrate</name>
    </ligand>
</feature>
<keyword evidence="7" id="KW-0963">Cytoplasm</keyword>
<comment type="catalytic activity">
    <reaction evidence="7">
        <text>shikimate + ATP = 3-phosphoshikimate + ADP + H(+)</text>
        <dbReference type="Rhea" id="RHEA:13121"/>
        <dbReference type="ChEBI" id="CHEBI:15378"/>
        <dbReference type="ChEBI" id="CHEBI:30616"/>
        <dbReference type="ChEBI" id="CHEBI:36208"/>
        <dbReference type="ChEBI" id="CHEBI:145989"/>
        <dbReference type="ChEBI" id="CHEBI:456216"/>
        <dbReference type="EC" id="2.7.1.71"/>
    </reaction>
</comment>
<comment type="cofactor">
    <cofactor evidence="7">
        <name>Mg(2+)</name>
        <dbReference type="ChEBI" id="CHEBI:18420"/>
    </cofactor>
    <text evidence="7">Binds 1 Mg(2+) ion per subunit.</text>
</comment>
<comment type="caution">
    <text evidence="7">Lacks conserved residue(s) required for the propagation of feature annotation.</text>
</comment>
<dbReference type="PANTHER" id="PTHR21087">
    <property type="entry name" value="SHIKIMATE KINASE"/>
    <property type="match status" value="1"/>
</dbReference>
<dbReference type="GO" id="GO:0005524">
    <property type="term" value="F:ATP binding"/>
    <property type="evidence" value="ECO:0007669"/>
    <property type="project" value="UniProtKB-UniRule"/>
</dbReference>
<dbReference type="GO" id="GO:0000287">
    <property type="term" value="F:magnesium ion binding"/>
    <property type="evidence" value="ECO:0007669"/>
    <property type="project" value="UniProtKB-UniRule"/>
</dbReference>
<comment type="pathway">
    <text evidence="7">Metabolic intermediate biosynthesis; chorismate biosynthesis; chorismate from D-erythrose 4-phosphate and phosphoenolpyruvate: step 5/7.</text>
</comment>
<dbReference type="OrthoDB" id="9800332at2"/>
<dbReference type="EMBL" id="RLII01000020">
    <property type="protein sequence ID" value="RXE58346.1"/>
    <property type="molecule type" value="Genomic_DNA"/>
</dbReference>
<keyword evidence="6 7" id="KW-0057">Aromatic amino acid biosynthesis</keyword>
<feature type="binding site" evidence="7">
    <location>
        <position position="116"/>
    </location>
    <ligand>
        <name>ATP</name>
        <dbReference type="ChEBI" id="CHEBI:30616"/>
    </ligand>
</feature>
<dbReference type="Gene3D" id="3.40.50.300">
    <property type="entry name" value="P-loop containing nucleotide triphosphate hydrolases"/>
    <property type="match status" value="1"/>
</dbReference>
<keyword evidence="5 7" id="KW-0067">ATP-binding</keyword>
<keyword evidence="7" id="KW-0479">Metal-binding</keyword>
<dbReference type="CDD" id="cd00464">
    <property type="entry name" value="SK"/>
    <property type="match status" value="1"/>
</dbReference>